<accession>A0A0Q3GLX7</accession>
<dbReference type="OrthoDB" id="695854at2759"/>
<feature type="domain" description="NAC" evidence="7">
    <location>
        <begin position="2"/>
        <end position="161"/>
    </location>
</feature>
<evidence type="ECO:0000256" key="6">
    <source>
        <dbReference type="SAM" id="MobiDB-lite"/>
    </source>
</evidence>
<evidence type="ECO:0000256" key="1">
    <source>
        <dbReference type="ARBA" id="ARBA00004123"/>
    </source>
</evidence>
<evidence type="ECO:0000313" key="10">
    <source>
        <dbReference type="Proteomes" id="UP000008810"/>
    </source>
</evidence>
<keyword evidence="2" id="KW-0805">Transcription regulation</keyword>
<gene>
    <name evidence="9" type="primary">LOC104581932</name>
    <name evidence="8" type="ORF">BRADI_1g01807v3</name>
</gene>
<dbReference type="GO" id="GO:0003677">
    <property type="term" value="F:DNA binding"/>
    <property type="evidence" value="ECO:0007669"/>
    <property type="project" value="UniProtKB-KW"/>
</dbReference>
<reference evidence="8" key="2">
    <citation type="submission" date="2017-06" db="EMBL/GenBank/DDBJ databases">
        <title>WGS assembly of Brachypodium distachyon.</title>
        <authorList>
            <consortium name="The International Brachypodium Initiative"/>
            <person name="Lucas S."/>
            <person name="Harmon-Smith M."/>
            <person name="Lail K."/>
            <person name="Tice H."/>
            <person name="Grimwood J."/>
            <person name="Bruce D."/>
            <person name="Barry K."/>
            <person name="Shu S."/>
            <person name="Lindquist E."/>
            <person name="Wang M."/>
            <person name="Pitluck S."/>
            <person name="Vogel J.P."/>
            <person name="Garvin D.F."/>
            <person name="Mockler T.C."/>
            <person name="Schmutz J."/>
            <person name="Rokhsar D."/>
            <person name="Bevan M.W."/>
        </authorList>
    </citation>
    <scope>NUCLEOTIDE SEQUENCE</scope>
    <source>
        <strain evidence="8">Bd21</strain>
    </source>
</reference>
<keyword evidence="10" id="KW-1185">Reference proteome</keyword>
<dbReference type="EMBL" id="CM000880">
    <property type="protein sequence ID" value="KQK12136.1"/>
    <property type="molecule type" value="Genomic_DNA"/>
</dbReference>
<dbReference type="InterPro" id="IPR036093">
    <property type="entry name" value="NAC_dom_sf"/>
</dbReference>
<feature type="non-terminal residue" evidence="8">
    <location>
        <position position="356"/>
    </location>
</feature>
<dbReference type="GO" id="GO:0006355">
    <property type="term" value="P:regulation of DNA-templated transcription"/>
    <property type="evidence" value="ECO:0007669"/>
    <property type="project" value="InterPro"/>
</dbReference>
<evidence type="ECO:0000259" key="7">
    <source>
        <dbReference type="PROSITE" id="PS51005"/>
    </source>
</evidence>
<dbReference type="Proteomes" id="UP000008810">
    <property type="component" value="Chromosome 1"/>
</dbReference>
<dbReference type="PROSITE" id="PS51005">
    <property type="entry name" value="NAC"/>
    <property type="match status" value="1"/>
</dbReference>
<dbReference type="Gramene" id="KQK12136">
    <property type="protein sequence ID" value="KQK12136"/>
    <property type="gene ID" value="BRADI_1g01807v3"/>
</dbReference>
<dbReference type="PANTHER" id="PTHR31719:SF243">
    <property type="entry name" value="NAC DOMAIN-CONTAINING PROTEIN"/>
    <property type="match status" value="1"/>
</dbReference>
<protein>
    <recommendedName>
        <fullName evidence="7">NAC domain-containing protein</fullName>
    </recommendedName>
</protein>
<comment type="subcellular location">
    <subcellularLocation>
        <location evidence="1">Nucleus</location>
    </subcellularLocation>
</comment>
<evidence type="ECO:0000256" key="4">
    <source>
        <dbReference type="ARBA" id="ARBA00023163"/>
    </source>
</evidence>
<dbReference type="GO" id="GO:0005634">
    <property type="term" value="C:nucleus"/>
    <property type="evidence" value="ECO:0007669"/>
    <property type="project" value="UniProtKB-SubCell"/>
</dbReference>
<evidence type="ECO:0000256" key="3">
    <source>
        <dbReference type="ARBA" id="ARBA00023125"/>
    </source>
</evidence>
<evidence type="ECO:0000256" key="5">
    <source>
        <dbReference type="ARBA" id="ARBA00023242"/>
    </source>
</evidence>
<dbReference type="SUPFAM" id="SSF101941">
    <property type="entry name" value="NAC domain"/>
    <property type="match status" value="1"/>
</dbReference>
<name>A0A0Q3GLX7_BRADI</name>
<organism evidence="8">
    <name type="scientific">Brachypodium distachyon</name>
    <name type="common">Purple false brome</name>
    <name type="synonym">Trachynia distachya</name>
    <dbReference type="NCBI Taxonomy" id="15368"/>
    <lineage>
        <taxon>Eukaryota</taxon>
        <taxon>Viridiplantae</taxon>
        <taxon>Streptophyta</taxon>
        <taxon>Embryophyta</taxon>
        <taxon>Tracheophyta</taxon>
        <taxon>Spermatophyta</taxon>
        <taxon>Magnoliopsida</taxon>
        <taxon>Liliopsida</taxon>
        <taxon>Poales</taxon>
        <taxon>Poaceae</taxon>
        <taxon>BOP clade</taxon>
        <taxon>Pooideae</taxon>
        <taxon>Stipodae</taxon>
        <taxon>Brachypodieae</taxon>
        <taxon>Brachypodium</taxon>
    </lineage>
</organism>
<dbReference type="EnsemblPlants" id="KQK12136">
    <property type="protein sequence ID" value="KQK12136"/>
    <property type="gene ID" value="BRADI_1g01807v3"/>
</dbReference>
<evidence type="ECO:0000313" key="8">
    <source>
        <dbReference type="EMBL" id="KQK12136.1"/>
    </source>
</evidence>
<reference evidence="9" key="3">
    <citation type="submission" date="2018-08" db="UniProtKB">
        <authorList>
            <consortium name="EnsemblPlants"/>
        </authorList>
    </citation>
    <scope>IDENTIFICATION</scope>
    <source>
        <strain evidence="9">cv. Bd21</strain>
    </source>
</reference>
<dbReference type="Pfam" id="PF02365">
    <property type="entry name" value="NAM"/>
    <property type="match status" value="1"/>
</dbReference>
<sequence>MAAPGCAFEPSEEELTDVCLYGKITGAGRDTGAIHVADVYSADPETLAKSFAPAPGTGRGDKEPEWYFFSPVHYASKKKNSGRRARIIGGDSNKKWHSEIGAVPVEGSAVGGHKVNLTYMVRSNASGEKKKHERAGWILAEFGIAPEHGGGQLELCKLHRSPHFQETAAGSKKRKAAAADELYSADRCKNLCLRQEMPEELEEIETMEGGAAAVDLQEEPVLDDTARWMMYLETQRMYFSDDIQGTQQQQQVPILDDTWRLALEEIERQLLPDDETLGGARKVMDPAEEDESGGGTEQQGGCDDEDDGRMECTWEELLGIDGDVDDDDMAMASNAAAAAAACEGQQLHVAAEGCIQ</sequence>
<keyword evidence="4" id="KW-0804">Transcription</keyword>
<proteinExistence type="predicted"/>
<evidence type="ECO:0000313" key="9">
    <source>
        <dbReference type="EnsemblPlants" id="KQK12136"/>
    </source>
</evidence>
<dbReference type="Gene3D" id="2.170.150.80">
    <property type="entry name" value="NAC domain"/>
    <property type="match status" value="1"/>
</dbReference>
<keyword evidence="3" id="KW-0238">DNA-binding</keyword>
<keyword evidence="5" id="KW-0539">Nucleus</keyword>
<dbReference type="InterPro" id="IPR003441">
    <property type="entry name" value="NAC-dom"/>
</dbReference>
<reference evidence="8 9" key="1">
    <citation type="journal article" date="2010" name="Nature">
        <title>Genome sequencing and analysis of the model grass Brachypodium distachyon.</title>
        <authorList>
            <consortium name="International Brachypodium Initiative"/>
        </authorList>
    </citation>
    <scope>NUCLEOTIDE SEQUENCE [LARGE SCALE GENOMIC DNA]</scope>
    <source>
        <strain evidence="8 9">Bd21</strain>
    </source>
</reference>
<evidence type="ECO:0000256" key="2">
    <source>
        <dbReference type="ARBA" id="ARBA00023015"/>
    </source>
</evidence>
<dbReference type="PANTHER" id="PTHR31719">
    <property type="entry name" value="NAC TRANSCRIPTION FACTOR 56"/>
    <property type="match status" value="1"/>
</dbReference>
<dbReference type="AlphaFoldDB" id="A0A0Q3GLX7"/>
<feature type="region of interest" description="Disordered" evidence="6">
    <location>
        <begin position="285"/>
        <end position="308"/>
    </location>
</feature>